<dbReference type="Pfam" id="PF19656">
    <property type="entry name" value="DUF6159"/>
    <property type="match status" value="1"/>
</dbReference>
<keyword evidence="1" id="KW-0472">Membrane</keyword>
<dbReference type="InterPro" id="IPR046157">
    <property type="entry name" value="DUF6159"/>
</dbReference>
<feature type="transmembrane region" description="Helical" evidence="1">
    <location>
        <begin position="135"/>
        <end position="163"/>
    </location>
</feature>
<keyword evidence="1" id="KW-1133">Transmembrane helix</keyword>
<feature type="transmembrane region" description="Helical" evidence="1">
    <location>
        <begin position="64"/>
        <end position="87"/>
    </location>
</feature>
<evidence type="ECO:0000256" key="1">
    <source>
        <dbReference type="SAM" id="Phobius"/>
    </source>
</evidence>
<comment type="caution">
    <text evidence="2">The sequence shown here is derived from an EMBL/GenBank/DDBJ whole genome shotgun (WGS) entry which is preliminary data.</text>
</comment>
<dbReference type="EMBL" id="JAGSXH010000204">
    <property type="protein sequence ID" value="MBS2966831.1"/>
    <property type="molecule type" value="Genomic_DNA"/>
</dbReference>
<feature type="transmembrane region" description="Helical" evidence="1">
    <location>
        <begin position="21"/>
        <end position="44"/>
    </location>
</feature>
<sequence>MSTTSTLLRASFRVLIGNKRLIAFPVMAFTAEAVVLAAFVAPYVAMRHGFPAGPTHLGIAGYGLGVLCYLALTAVSAYVNAALLIAVGQGMQGGQPNVGGALRCASRVLPSILAWSVVSSTVGLLVRALDRRVPMVTAILGISWSALSFFALPVVVFEGVGPLRGTRRAAELLRSAWREEATGTLRLGGILLLLAIPAAPVLFFGFGSENVTAMLLAVAVCALWFGLCGLVLSCLTSVYRVAVYLYATTNVAPAQFTGVDLGRAFA</sequence>
<proteinExistence type="predicted"/>
<name>A0A8J8BG67_9ACTN</name>
<feature type="transmembrane region" description="Helical" evidence="1">
    <location>
        <begin position="108"/>
        <end position="129"/>
    </location>
</feature>
<dbReference type="Proteomes" id="UP000677913">
    <property type="component" value="Unassembled WGS sequence"/>
</dbReference>
<feature type="transmembrane region" description="Helical" evidence="1">
    <location>
        <begin position="213"/>
        <end position="235"/>
    </location>
</feature>
<accession>A0A8J8BG67</accession>
<evidence type="ECO:0000313" key="3">
    <source>
        <dbReference type="Proteomes" id="UP000677913"/>
    </source>
</evidence>
<gene>
    <name evidence="2" type="ORF">KGA66_27600</name>
</gene>
<reference evidence="2" key="1">
    <citation type="submission" date="2021-04" db="EMBL/GenBank/DDBJ databases">
        <title>Genome based classification of Actinospica acidithermotolerans sp. nov., an actinobacterium isolated from an Indonesian hot spring.</title>
        <authorList>
            <person name="Kusuma A.B."/>
            <person name="Putra K.E."/>
            <person name="Nafisah S."/>
            <person name="Loh J."/>
            <person name="Nouioui I."/>
            <person name="Goodfellow M."/>
        </authorList>
    </citation>
    <scope>NUCLEOTIDE SEQUENCE</scope>
    <source>
        <strain evidence="2">DSM 45618</strain>
    </source>
</reference>
<keyword evidence="3" id="KW-1185">Reference proteome</keyword>
<keyword evidence="1" id="KW-0812">Transmembrane</keyword>
<organism evidence="2 3">
    <name type="scientific">Actinocrinis puniceicyclus</name>
    <dbReference type="NCBI Taxonomy" id="977794"/>
    <lineage>
        <taxon>Bacteria</taxon>
        <taxon>Bacillati</taxon>
        <taxon>Actinomycetota</taxon>
        <taxon>Actinomycetes</taxon>
        <taxon>Catenulisporales</taxon>
        <taxon>Actinospicaceae</taxon>
        <taxon>Actinocrinis</taxon>
    </lineage>
</organism>
<protein>
    <submittedName>
        <fullName evidence="2">Uncharacterized protein</fullName>
    </submittedName>
</protein>
<evidence type="ECO:0000313" key="2">
    <source>
        <dbReference type="EMBL" id="MBS2966831.1"/>
    </source>
</evidence>
<dbReference type="AlphaFoldDB" id="A0A8J8BG67"/>
<feature type="transmembrane region" description="Helical" evidence="1">
    <location>
        <begin position="184"/>
        <end position="207"/>
    </location>
</feature>